<proteinExistence type="inferred from homology"/>
<evidence type="ECO:0000256" key="1">
    <source>
        <dbReference type="ARBA" id="ARBA00009861"/>
    </source>
</evidence>
<comment type="similarity">
    <text evidence="1">Belongs to the plant acyltransferase family.</text>
</comment>
<dbReference type="PANTHER" id="PTHR31147">
    <property type="entry name" value="ACYL TRANSFERASE 4"/>
    <property type="match status" value="1"/>
</dbReference>
<dbReference type="GO" id="GO:0016747">
    <property type="term" value="F:acyltransferase activity, transferring groups other than amino-acyl groups"/>
    <property type="evidence" value="ECO:0007669"/>
    <property type="project" value="UniProtKB-ARBA"/>
</dbReference>
<gene>
    <name evidence="2" type="primary">AT1_0</name>
    <name evidence="2" type="ORF">Zm00014a_042315</name>
</gene>
<reference evidence="2" key="1">
    <citation type="journal article" date="2018" name="Nat. Genet.">
        <title>Extensive intraspecific gene order and gene structural variations between Mo17 and other maize genomes.</title>
        <authorList>
            <person name="Sun S."/>
            <person name="Zhou Y."/>
            <person name="Chen J."/>
            <person name="Shi J."/>
            <person name="Zhao H."/>
            <person name="Zhao H."/>
            <person name="Song W."/>
            <person name="Zhang M."/>
            <person name="Cui Y."/>
            <person name="Dong X."/>
            <person name="Liu H."/>
            <person name="Ma X."/>
            <person name="Jiao Y."/>
            <person name="Wang B."/>
            <person name="Wei X."/>
            <person name="Stein J.C."/>
            <person name="Glaubitz J.C."/>
            <person name="Lu F."/>
            <person name="Yu G."/>
            <person name="Liang C."/>
            <person name="Fengler K."/>
            <person name="Li B."/>
            <person name="Rafalski A."/>
            <person name="Schnable P.S."/>
            <person name="Ware D.H."/>
            <person name="Buckler E.S."/>
            <person name="Lai J."/>
        </authorList>
    </citation>
    <scope>NUCLEOTIDE SEQUENCE [LARGE SCALE GENOMIC DNA]</scope>
    <source>
        <tissue evidence="2">Seedling</tissue>
    </source>
</reference>
<dbReference type="Gene3D" id="3.30.559.10">
    <property type="entry name" value="Chloramphenicol acetyltransferase-like domain"/>
    <property type="match status" value="2"/>
</dbReference>
<keyword evidence="2" id="KW-0808">Transferase</keyword>
<dbReference type="Pfam" id="PF02458">
    <property type="entry name" value="Transferase"/>
    <property type="match status" value="1"/>
</dbReference>
<dbReference type="EMBL" id="NCVQ01000001">
    <property type="protein sequence ID" value="PWZ55688.1"/>
    <property type="molecule type" value="Genomic_DNA"/>
</dbReference>
<dbReference type="PANTHER" id="PTHR31147:SF54">
    <property type="entry name" value="OS10G0105900 PROTEIN"/>
    <property type="match status" value="1"/>
</dbReference>
<sequence>MVFFKARRMDPELVLPARPTPAETKALSDLDDQRTLRYYETVIAFFRSRRGYSSHRRRPDDPAKAIKAALAEALVYYYPIAGRLREAAGGKLVVDCTAQGVVFVEADADVRLEELGRPLLPPYPCVEELLCDAGETRAVVGKPLVLMQVTRLKCGGFVIGFHMCHSIADGFGMVQFFRCVAELARGEKVPTLLPVWRRELLTRHRSNTTAYNHTATVSSESDSDDYKSDDVMLSTPMDDMVVQYFLFGPREIATLRSHLRGDDQLLLATSATSFELLAAVMWRCRTLALGYESHRRVRLMVTMNARGKWNQHTPIPRGYYGNAHVSPMAEATAGELCSQPLARTVDLVRRTKLSVTKERMESMVDTIASTRQWPPPTMDRIYEVSDTKWIATNATQFGWAELVGGGIPLAGDLASKLGSDHMSCRNQDGDHSTIVSMLLPKPAMDKFSTELSVWLNNKHDHKNLLILSSL</sequence>
<dbReference type="InterPro" id="IPR023213">
    <property type="entry name" value="CAT-like_dom_sf"/>
</dbReference>
<protein>
    <submittedName>
        <fullName evidence="2">Acyl transferase 1</fullName>
    </submittedName>
</protein>
<dbReference type="InterPro" id="IPR050898">
    <property type="entry name" value="Plant_acyltransferase"/>
</dbReference>
<comment type="caution">
    <text evidence="2">The sequence shown here is derived from an EMBL/GenBank/DDBJ whole genome shotgun (WGS) entry which is preliminary data.</text>
</comment>
<accession>A0A317YAH8</accession>
<dbReference type="AlphaFoldDB" id="A0A317YAH8"/>
<dbReference type="ExpressionAtlas" id="A0A317YAH8">
    <property type="expression patterns" value="baseline and differential"/>
</dbReference>
<organism evidence="2">
    <name type="scientific">Zea mays</name>
    <name type="common">Maize</name>
    <dbReference type="NCBI Taxonomy" id="4577"/>
    <lineage>
        <taxon>Eukaryota</taxon>
        <taxon>Viridiplantae</taxon>
        <taxon>Streptophyta</taxon>
        <taxon>Embryophyta</taxon>
        <taxon>Tracheophyta</taxon>
        <taxon>Spermatophyta</taxon>
        <taxon>Magnoliopsida</taxon>
        <taxon>Liliopsida</taxon>
        <taxon>Poales</taxon>
        <taxon>Poaceae</taxon>
        <taxon>PACMAD clade</taxon>
        <taxon>Panicoideae</taxon>
        <taxon>Andropogonodae</taxon>
        <taxon>Andropogoneae</taxon>
        <taxon>Tripsacinae</taxon>
        <taxon>Zea</taxon>
    </lineage>
</organism>
<name>A0A317YAH8_MAIZE</name>
<dbReference type="Proteomes" id="UP000251960">
    <property type="component" value="Chromosome 1"/>
</dbReference>
<evidence type="ECO:0000313" key="2">
    <source>
        <dbReference type="EMBL" id="PWZ55688.1"/>
    </source>
</evidence>